<evidence type="ECO:0000313" key="1">
    <source>
        <dbReference type="EMBL" id="MDA3614741.1"/>
    </source>
</evidence>
<gene>
    <name evidence="1" type="ORF">O3P16_07970</name>
</gene>
<dbReference type="EMBL" id="JAQGEF010000007">
    <property type="protein sequence ID" value="MDA3614741.1"/>
    <property type="molecule type" value="Genomic_DNA"/>
</dbReference>
<dbReference type="Proteomes" id="UP001210231">
    <property type="component" value="Unassembled WGS sequence"/>
</dbReference>
<reference evidence="1 2" key="1">
    <citation type="submission" date="2022-12" db="EMBL/GenBank/DDBJ databases">
        <title>Chitinophagaceae gen. sp. nov., a new member of the family Chitinophagaceae, isolated from soil in a chemical factory.</title>
        <authorList>
            <person name="Ke Z."/>
        </authorList>
    </citation>
    <scope>NUCLEOTIDE SEQUENCE [LARGE SCALE GENOMIC DNA]</scope>
    <source>
        <strain evidence="1 2">LY-5</strain>
    </source>
</reference>
<organism evidence="1 2">
    <name type="scientific">Polluticaenibacter yanchengensis</name>
    <dbReference type="NCBI Taxonomy" id="3014562"/>
    <lineage>
        <taxon>Bacteria</taxon>
        <taxon>Pseudomonadati</taxon>
        <taxon>Bacteroidota</taxon>
        <taxon>Chitinophagia</taxon>
        <taxon>Chitinophagales</taxon>
        <taxon>Chitinophagaceae</taxon>
        <taxon>Polluticaenibacter</taxon>
    </lineage>
</organism>
<comment type="caution">
    <text evidence="1">The sequence shown here is derived from an EMBL/GenBank/DDBJ whole genome shotgun (WGS) entry which is preliminary data.</text>
</comment>
<protein>
    <submittedName>
        <fullName evidence="1">Uncharacterized protein</fullName>
    </submittedName>
</protein>
<keyword evidence="2" id="KW-1185">Reference proteome</keyword>
<dbReference type="RefSeq" id="WP_407031066.1">
    <property type="nucleotide sequence ID" value="NZ_JAQGEF010000007.1"/>
</dbReference>
<sequence>MSKRLEILKQSLIKKEAQLSNRISAHFDTVKQANGQPLNDKRNGRATLNKWEKQNDAIRNLMTSIDKTKNAIDAEESKIACVNRVNSFIPVEIKALVESGDLIQWRKHPHTFFVDGVDKARIVWLEKKKQVAHKFTSQIGDKEQLSKFAKVYNALFKSLNGK</sequence>
<proteinExistence type="predicted"/>
<name>A0ABT4UIS7_9BACT</name>
<evidence type="ECO:0000313" key="2">
    <source>
        <dbReference type="Proteomes" id="UP001210231"/>
    </source>
</evidence>
<accession>A0ABT4UIS7</accession>